<dbReference type="AlphaFoldDB" id="A0A2V3W856"/>
<dbReference type="GO" id="GO:0005886">
    <property type="term" value="C:plasma membrane"/>
    <property type="evidence" value="ECO:0007669"/>
    <property type="project" value="UniProtKB-SubCell"/>
</dbReference>
<keyword evidence="6 7" id="KW-0472">Membrane</keyword>
<feature type="transmembrane region" description="Helical" evidence="7">
    <location>
        <begin position="215"/>
        <end position="235"/>
    </location>
</feature>
<dbReference type="GO" id="GO:0055085">
    <property type="term" value="P:transmembrane transport"/>
    <property type="evidence" value="ECO:0007669"/>
    <property type="project" value="InterPro"/>
</dbReference>
<feature type="domain" description="ABC transmembrane type-1" evidence="8">
    <location>
        <begin position="84"/>
        <end position="287"/>
    </location>
</feature>
<dbReference type="SUPFAM" id="SSF161098">
    <property type="entry name" value="MetI-like"/>
    <property type="match status" value="1"/>
</dbReference>
<evidence type="ECO:0000313" key="9">
    <source>
        <dbReference type="EMBL" id="PXW89354.1"/>
    </source>
</evidence>
<proteinExistence type="inferred from homology"/>
<evidence type="ECO:0000256" key="5">
    <source>
        <dbReference type="ARBA" id="ARBA00022989"/>
    </source>
</evidence>
<evidence type="ECO:0000256" key="1">
    <source>
        <dbReference type="ARBA" id="ARBA00004651"/>
    </source>
</evidence>
<keyword evidence="5 7" id="KW-1133">Transmembrane helix</keyword>
<dbReference type="EMBL" id="QJJQ01000002">
    <property type="protein sequence ID" value="PXW89354.1"/>
    <property type="molecule type" value="Genomic_DNA"/>
</dbReference>
<feature type="transmembrane region" description="Helical" evidence="7">
    <location>
        <begin position="163"/>
        <end position="179"/>
    </location>
</feature>
<evidence type="ECO:0000256" key="2">
    <source>
        <dbReference type="ARBA" id="ARBA00022448"/>
    </source>
</evidence>
<evidence type="ECO:0000259" key="8">
    <source>
        <dbReference type="PROSITE" id="PS50928"/>
    </source>
</evidence>
<feature type="transmembrane region" description="Helical" evidence="7">
    <location>
        <begin position="123"/>
        <end position="151"/>
    </location>
</feature>
<keyword evidence="4 7" id="KW-0812">Transmembrane</keyword>
<dbReference type="RefSeq" id="WP_158525491.1">
    <property type="nucleotide sequence ID" value="NZ_JBHUHB010000001.1"/>
</dbReference>
<keyword evidence="3" id="KW-1003">Cell membrane</keyword>
<comment type="caution">
    <text evidence="9">The sequence shown here is derived from an EMBL/GenBank/DDBJ whole genome shotgun (WGS) entry which is preliminary data.</text>
</comment>
<dbReference type="InterPro" id="IPR000515">
    <property type="entry name" value="MetI-like"/>
</dbReference>
<dbReference type="Pfam" id="PF00528">
    <property type="entry name" value="BPD_transp_1"/>
    <property type="match status" value="1"/>
</dbReference>
<dbReference type="Gene3D" id="1.10.3720.10">
    <property type="entry name" value="MetI-like"/>
    <property type="match status" value="1"/>
</dbReference>
<dbReference type="PANTHER" id="PTHR30465">
    <property type="entry name" value="INNER MEMBRANE ABC TRANSPORTER"/>
    <property type="match status" value="1"/>
</dbReference>
<reference evidence="9 10" key="1">
    <citation type="submission" date="2018-05" db="EMBL/GenBank/DDBJ databases">
        <title>Genomic Encyclopedia of Type Strains, Phase IV (KMG-IV): sequencing the most valuable type-strain genomes for metagenomic binning, comparative biology and taxonomic classification.</title>
        <authorList>
            <person name="Goeker M."/>
        </authorList>
    </citation>
    <scope>NUCLEOTIDE SEQUENCE [LARGE SCALE GENOMIC DNA]</scope>
    <source>
        <strain evidence="9 10">DSM 28556</strain>
    </source>
</reference>
<dbReference type="Proteomes" id="UP000247978">
    <property type="component" value="Unassembled WGS sequence"/>
</dbReference>
<dbReference type="PANTHER" id="PTHR30465:SF44">
    <property type="entry name" value="ABC-TYPE DIPEPTIDE_OLIGOPEPTIDE TRANSPORT SYSTEM, PERMEASE COMPONENT"/>
    <property type="match status" value="1"/>
</dbReference>
<evidence type="ECO:0000313" key="10">
    <source>
        <dbReference type="Proteomes" id="UP000247978"/>
    </source>
</evidence>
<feature type="transmembrane region" description="Helical" evidence="7">
    <location>
        <begin position="264"/>
        <end position="284"/>
    </location>
</feature>
<dbReference type="PROSITE" id="PS50928">
    <property type="entry name" value="ABC_TM1"/>
    <property type="match status" value="1"/>
</dbReference>
<name>A0A2V3W856_9BACI</name>
<dbReference type="InterPro" id="IPR035906">
    <property type="entry name" value="MetI-like_sf"/>
</dbReference>
<accession>A0A2V3W856</accession>
<evidence type="ECO:0000256" key="4">
    <source>
        <dbReference type="ARBA" id="ARBA00022692"/>
    </source>
</evidence>
<keyword evidence="10" id="KW-1185">Reference proteome</keyword>
<gene>
    <name evidence="9" type="ORF">DFR56_102131</name>
</gene>
<keyword evidence="2 7" id="KW-0813">Transport</keyword>
<organism evidence="9 10">
    <name type="scientific">Pseudogracilibacillus auburnensis</name>
    <dbReference type="NCBI Taxonomy" id="1494959"/>
    <lineage>
        <taxon>Bacteria</taxon>
        <taxon>Bacillati</taxon>
        <taxon>Bacillota</taxon>
        <taxon>Bacilli</taxon>
        <taxon>Bacillales</taxon>
        <taxon>Bacillaceae</taxon>
        <taxon>Pseudogracilibacillus</taxon>
    </lineage>
</organism>
<feature type="transmembrane region" description="Helical" evidence="7">
    <location>
        <begin position="90"/>
        <end position="111"/>
    </location>
</feature>
<dbReference type="CDD" id="cd06261">
    <property type="entry name" value="TM_PBP2"/>
    <property type="match status" value="1"/>
</dbReference>
<evidence type="ECO:0000256" key="6">
    <source>
        <dbReference type="ARBA" id="ARBA00023136"/>
    </source>
</evidence>
<evidence type="ECO:0000256" key="3">
    <source>
        <dbReference type="ARBA" id="ARBA00022475"/>
    </source>
</evidence>
<comment type="subcellular location">
    <subcellularLocation>
        <location evidence="1 7">Cell membrane</location>
        <topology evidence="1 7">Multi-pass membrane protein</topology>
    </subcellularLocation>
</comment>
<evidence type="ECO:0000256" key="7">
    <source>
        <dbReference type="RuleBase" id="RU363032"/>
    </source>
</evidence>
<sequence length="299" mass="34727">MVWKVTRNTVIFFLVMVVFILILLLPKEMEIHSLGGLKFEADYPFTMALYKENINEFLTYFKEEKGFGTTPGGVPFTEELVRFLLRSLKIVIPAFLLSTTIGTALGIWLFYIRNKRRGRIFSFLSWMLASIPDFFLFITVQYIFILAMIHGFPSFNLYNNEDWYSFIIPCVSLTIYPLFHMVKMTAVSMENEVGEEYVRTAFAKGMNRRQVLAHIFWNAWATIVNQSHMVMLYILSSLPIIEKLSNYNGAGYQLLESIFAYESVRAVLFFIPFLLLMYLVVMVSQFARGRVMPKDVDGI</sequence>
<protein>
    <submittedName>
        <fullName evidence="9">Oligopeptide transport system permease protein</fullName>
    </submittedName>
</protein>
<comment type="similarity">
    <text evidence="7">Belongs to the binding-protein-dependent transport system permease family.</text>
</comment>
<dbReference type="OrthoDB" id="2551456at2"/>
<feature type="transmembrane region" description="Helical" evidence="7">
    <location>
        <begin position="9"/>
        <end position="26"/>
    </location>
</feature>